<reference evidence="1 2" key="1">
    <citation type="journal article" date="2014" name="Nature">
        <title>An environmental bacterial taxon with a large and distinct metabolic repertoire.</title>
        <authorList>
            <person name="Wilson M.C."/>
            <person name="Mori T."/>
            <person name="Ruckert C."/>
            <person name="Uria A.R."/>
            <person name="Helf M.J."/>
            <person name="Takada K."/>
            <person name="Gernert C."/>
            <person name="Steffens U.A."/>
            <person name="Heycke N."/>
            <person name="Schmitt S."/>
            <person name="Rinke C."/>
            <person name="Helfrich E.J."/>
            <person name="Brachmann A.O."/>
            <person name="Gurgui C."/>
            <person name="Wakimoto T."/>
            <person name="Kracht M."/>
            <person name="Crusemann M."/>
            <person name="Hentschel U."/>
            <person name="Abe I."/>
            <person name="Matsunaga S."/>
            <person name="Kalinowski J."/>
            <person name="Takeyama H."/>
            <person name="Piel J."/>
        </authorList>
    </citation>
    <scope>NUCLEOTIDE SEQUENCE [LARGE SCALE GENOMIC DNA]</scope>
    <source>
        <strain evidence="2">TSY2</strain>
    </source>
</reference>
<sequence>MPRQLFLEFELPDEILAHVRDEDLAAKAKEALIMELLREHTISQGKAAELLKITRYDLFDLMGKYKVPVIDLSKEELQKELRQPFPSE</sequence>
<evidence type="ECO:0000313" key="2">
    <source>
        <dbReference type="Proteomes" id="UP000019140"/>
    </source>
</evidence>
<evidence type="ECO:0000313" key="1">
    <source>
        <dbReference type="EMBL" id="ETW98764.1"/>
    </source>
</evidence>
<dbReference type="AlphaFoldDB" id="W4LLI2"/>
<dbReference type="Proteomes" id="UP000019140">
    <property type="component" value="Unassembled WGS sequence"/>
</dbReference>
<protein>
    <submittedName>
        <fullName evidence="1">Uncharacterized protein</fullName>
    </submittedName>
</protein>
<dbReference type="Pfam" id="PF03683">
    <property type="entry name" value="UPF0175"/>
    <property type="match status" value="1"/>
</dbReference>
<gene>
    <name evidence="1" type="ORF">ETSY2_42250</name>
</gene>
<proteinExistence type="predicted"/>
<comment type="caution">
    <text evidence="1">The sequence shown here is derived from an EMBL/GenBank/DDBJ whole genome shotgun (WGS) entry which is preliminary data.</text>
</comment>
<accession>W4LLI2</accession>
<keyword evidence="2" id="KW-1185">Reference proteome</keyword>
<dbReference type="EMBL" id="AZHX01001913">
    <property type="protein sequence ID" value="ETW98764.1"/>
    <property type="molecule type" value="Genomic_DNA"/>
</dbReference>
<name>W4LLI2_9BACT</name>
<dbReference type="HOGENOM" id="CLU_185389_0_0_7"/>
<dbReference type="InterPro" id="IPR005368">
    <property type="entry name" value="UPF0175"/>
</dbReference>
<organism evidence="1 2">
    <name type="scientific">Candidatus Entotheonella gemina</name>
    <dbReference type="NCBI Taxonomy" id="1429439"/>
    <lineage>
        <taxon>Bacteria</taxon>
        <taxon>Pseudomonadati</taxon>
        <taxon>Nitrospinota/Tectimicrobiota group</taxon>
        <taxon>Candidatus Tectimicrobiota</taxon>
        <taxon>Candidatus Entotheonellia</taxon>
        <taxon>Candidatus Entotheonellales</taxon>
        <taxon>Candidatus Entotheonellaceae</taxon>
        <taxon>Candidatus Entotheonella</taxon>
    </lineage>
</organism>